<dbReference type="VEuPathDB" id="FungiDB:RhiirA1_462416"/>
<proteinExistence type="predicted"/>
<name>A0A2N0P1R1_9GLOM</name>
<dbReference type="SUPFAM" id="SSF47413">
    <property type="entry name" value="lambda repressor-like DNA-binding domains"/>
    <property type="match status" value="1"/>
</dbReference>
<dbReference type="EMBL" id="LLXJ01001788">
    <property type="protein sequence ID" value="PKC00762.1"/>
    <property type="molecule type" value="Genomic_DNA"/>
</dbReference>
<evidence type="ECO:0000313" key="2">
    <source>
        <dbReference type="EMBL" id="PKC00762.1"/>
    </source>
</evidence>
<dbReference type="InterPro" id="IPR039554">
    <property type="entry name" value="HigA2-like_HTH"/>
</dbReference>
<dbReference type="Gene3D" id="1.10.260.40">
    <property type="entry name" value="lambda repressor-like DNA-binding domains"/>
    <property type="match status" value="1"/>
</dbReference>
<protein>
    <recommendedName>
        <fullName evidence="1">HigA2-like helix-turn-helix domain-containing protein</fullName>
    </recommendedName>
</protein>
<organism evidence="2 5">
    <name type="scientific">Rhizophagus irregularis</name>
    <dbReference type="NCBI Taxonomy" id="588596"/>
    <lineage>
        <taxon>Eukaryota</taxon>
        <taxon>Fungi</taxon>
        <taxon>Fungi incertae sedis</taxon>
        <taxon>Mucoromycota</taxon>
        <taxon>Glomeromycotina</taxon>
        <taxon>Glomeromycetes</taxon>
        <taxon>Glomerales</taxon>
        <taxon>Glomeraceae</taxon>
        <taxon>Rhizophagus</taxon>
    </lineage>
</organism>
<reference evidence="3 4" key="3">
    <citation type="submission" date="2017-10" db="EMBL/GenBank/DDBJ databases">
        <title>Extensive intraspecific genome diversity in a model arbuscular mycorrhizal fungus.</title>
        <authorList>
            <person name="Chen E.C.H."/>
            <person name="Morin E."/>
            <person name="Baudet D."/>
            <person name="Noel J."/>
            <person name="Ndikumana S."/>
            <person name="Charron P."/>
            <person name="St-Onge C."/>
            <person name="Giorgi J."/>
            <person name="Grigoriev I.V."/>
            <person name="Roux C."/>
            <person name="Martin F.M."/>
            <person name="Corradi N."/>
        </authorList>
    </citation>
    <scope>NUCLEOTIDE SEQUENCE [LARGE SCALE GENOMIC DNA]</scope>
    <source>
        <strain evidence="3 4">A1</strain>
    </source>
</reference>
<reference evidence="2 5" key="1">
    <citation type="submission" date="2016-04" db="EMBL/GenBank/DDBJ databases">
        <title>Genome analyses suggest a sexual origin of heterokaryosis in a supposedly ancient asexual fungus.</title>
        <authorList>
            <person name="Ropars J."/>
            <person name="Sedzielewska K."/>
            <person name="Noel J."/>
            <person name="Charron P."/>
            <person name="Farinelli L."/>
            <person name="Marton T."/>
            <person name="Kruger M."/>
            <person name="Pelin A."/>
            <person name="Brachmann A."/>
            <person name="Corradi N."/>
        </authorList>
    </citation>
    <scope>NUCLEOTIDE SEQUENCE [LARGE SCALE GENOMIC DNA]</scope>
    <source>
        <strain evidence="2 5">A5</strain>
    </source>
</reference>
<feature type="domain" description="HigA2-like helix-turn-helix" evidence="1">
    <location>
        <begin position="3"/>
        <end position="38"/>
    </location>
</feature>
<dbReference type="Proteomes" id="UP000232688">
    <property type="component" value="Unassembled WGS sequence"/>
</dbReference>
<comment type="caution">
    <text evidence="2">The sequence shown here is derived from an EMBL/GenBank/DDBJ whole genome shotgun (WGS) entry which is preliminary data.</text>
</comment>
<dbReference type="GO" id="GO:0003677">
    <property type="term" value="F:DNA binding"/>
    <property type="evidence" value="ECO:0007669"/>
    <property type="project" value="InterPro"/>
</dbReference>
<reference evidence="3 4" key="4">
    <citation type="submission" date="2017-10" db="EMBL/GenBank/DDBJ databases">
        <title>Genome analyses suggest a sexual origin of heterokaryosis in a supposedly ancient asexual fungus.</title>
        <authorList>
            <person name="Corradi N."/>
            <person name="Sedzielewska K."/>
            <person name="Noel J."/>
            <person name="Charron P."/>
            <person name="Farinelli L."/>
            <person name="Marton T."/>
            <person name="Kruger M."/>
            <person name="Pelin A."/>
            <person name="Brachmann A."/>
            <person name="Corradi N."/>
        </authorList>
    </citation>
    <scope>NUCLEOTIDE SEQUENCE [LARGE SCALE GENOMIC DNA]</scope>
    <source>
        <strain evidence="3 4">A1</strain>
    </source>
</reference>
<sequence>MTKSMLLLHIRWQIIENGLTTRQIAKHLGISRPRISNFNDLKYLEVLLKERVDWYLYELQSEMELWM</sequence>
<gene>
    <name evidence="3" type="ORF">RhiirA1_462416</name>
    <name evidence="2" type="ORF">RhiirA5_427733</name>
</gene>
<reference evidence="2 5" key="2">
    <citation type="submission" date="2017-09" db="EMBL/GenBank/DDBJ databases">
        <title>Extensive intraspecific genome diversity in a model arbuscular mycorrhizal fungus.</title>
        <authorList>
            <person name="Chen E.C."/>
            <person name="Morin E."/>
            <person name="Beaudet D."/>
            <person name="Noel J."/>
            <person name="Ndikumana S."/>
            <person name="Charron P."/>
            <person name="St-Onge C."/>
            <person name="Giorgi J."/>
            <person name="Grigoriev I.V."/>
            <person name="Roux C."/>
            <person name="Martin F.M."/>
            <person name="Corradi N."/>
        </authorList>
    </citation>
    <scope>NUCLEOTIDE SEQUENCE [LARGE SCALE GENOMIC DNA]</scope>
    <source>
        <strain evidence="2 5">A5</strain>
    </source>
</reference>
<evidence type="ECO:0000313" key="5">
    <source>
        <dbReference type="Proteomes" id="UP000232722"/>
    </source>
</evidence>
<evidence type="ECO:0000313" key="4">
    <source>
        <dbReference type="Proteomes" id="UP000232688"/>
    </source>
</evidence>
<dbReference type="InterPro" id="IPR010982">
    <property type="entry name" value="Lambda_DNA-bd_dom_sf"/>
</dbReference>
<dbReference type="AlphaFoldDB" id="A0A2N0P1R1"/>
<dbReference type="EMBL" id="LLXH01000635">
    <property type="protein sequence ID" value="PKC64443.1"/>
    <property type="molecule type" value="Genomic_DNA"/>
</dbReference>
<evidence type="ECO:0000313" key="3">
    <source>
        <dbReference type="EMBL" id="PKC64443.1"/>
    </source>
</evidence>
<accession>A0A2N0P1R1</accession>
<evidence type="ECO:0000259" key="1">
    <source>
        <dbReference type="Pfam" id="PF13744"/>
    </source>
</evidence>
<dbReference type="Proteomes" id="UP000232722">
    <property type="component" value="Unassembled WGS sequence"/>
</dbReference>
<dbReference type="Pfam" id="PF13744">
    <property type="entry name" value="HTH_37"/>
    <property type="match status" value="1"/>
</dbReference>